<proteinExistence type="predicted"/>
<dbReference type="Proteomes" id="UP000282892">
    <property type="component" value="Chromosome"/>
</dbReference>
<reference evidence="8 9" key="1">
    <citation type="submission" date="2017-07" db="EMBL/GenBank/DDBJ databases">
        <title>The complete genome sequence of Bacillus mesonae strain H20-5, an efficient strain improving plant abiotic stress resistance.</title>
        <authorList>
            <person name="Kim S.Y."/>
            <person name="Song H."/>
            <person name="Sang M.K."/>
            <person name="Weon H.-Y."/>
            <person name="Song J."/>
        </authorList>
    </citation>
    <scope>NUCLEOTIDE SEQUENCE [LARGE SCALE GENOMIC DNA]</scope>
    <source>
        <strain evidence="8 9">H20-5</strain>
    </source>
</reference>
<protein>
    <recommendedName>
        <fullName evidence="7">Major facilitator superfamily (MFS) profile domain-containing protein</fullName>
    </recommendedName>
</protein>
<gene>
    <name evidence="8" type="ORF">CHR53_03660</name>
</gene>
<dbReference type="STRING" id="1193713.GCA_001636315_03250"/>
<organism evidence="8 9">
    <name type="scientific">Neobacillus mesonae</name>
    <dbReference type="NCBI Taxonomy" id="1193713"/>
    <lineage>
        <taxon>Bacteria</taxon>
        <taxon>Bacillati</taxon>
        <taxon>Bacillota</taxon>
        <taxon>Bacilli</taxon>
        <taxon>Bacillales</taxon>
        <taxon>Bacillaceae</taxon>
        <taxon>Neobacillus</taxon>
    </lineage>
</organism>
<feature type="transmembrane region" description="Helical" evidence="6">
    <location>
        <begin position="246"/>
        <end position="267"/>
    </location>
</feature>
<dbReference type="CDD" id="cd06174">
    <property type="entry name" value="MFS"/>
    <property type="match status" value="1"/>
</dbReference>
<accession>A0A3Q9QS81</accession>
<name>A0A3Q9QS81_9BACI</name>
<feature type="transmembrane region" description="Helical" evidence="6">
    <location>
        <begin position="311"/>
        <end position="329"/>
    </location>
</feature>
<dbReference type="GO" id="GO:0005886">
    <property type="term" value="C:plasma membrane"/>
    <property type="evidence" value="ECO:0007669"/>
    <property type="project" value="UniProtKB-SubCell"/>
</dbReference>
<feature type="transmembrane region" description="Helical" evidence="6">
    <location>
        <begin position="282"/>
        <end position="304"/>
    </location>
</feature>
<evidence type="ECO:0000256" key="3">
    <source>
        <dbReference type="ARBA" id="ARBA00022692"/>
    </source>
</evidence>
<keyword evidence="3 6" id="KW-0812">Transmembrane</keyword>
<dbReference type="KEGG" id="nmk:CHR53_03660"/>
<evidence type="ECO:0000256" key="1">
    <source>
        <dbReference type="ARBA" id="ARBA00004651"/>
    </source>
</evidence>
<dbReference type="GO" id="GO:0022857">
    <property type="term" value="F:transmembrane transporter activity"/>
    <property type="evidence" value="ECO:0007669"/>
    <property type="project" value="InterPro"/>
</dbReference>
<feature type="transmembrane region" description="Helical" evidence="6">
    <location>
        <begin position="190"/>
        <end position="211"/>
    </location>
</feature>
<keyword evidence="5 6" id="KW-0472">Membrane</keyword>
<evidence type="ECO:0000256" key="5">
    <source>
        <dbReference type="ARBA" id="ARBA00023136"/>
    </source>
</evidence>
<keyword evidence="9" id="KW-1185">Reference proteome</keyword>
<dbReference type="InterPro" id="IPR036259">
    <property type="entry name" value="MFS_trans_sf"/>
</dbReference>
<feature type="transmembrane region" description="Helical" evidence="6">
    <location>
        <begin position="42"/>
        <end position="62"/>
    </location>
</feature>
<feature type="domain" description="Major facilitator superfamily (MFS) profile" evidence="7">
    <location>
        <begin position="32"/>
        <end position="424"/>
    </location>
</feature>
<feature type="transmembrane region" description="Helical" evidence="6">
    <location>
        <begin position="121"/>
        <end position="145"/>
    </location>
</feature>
<dbReference type="Pfam" id="PF07690">
    <property type="entry name" value="MFS_1"/>
    <property type="match status" value="1"/>
</dbReference>
<comment type="subcellular location">
    <subcellularLocation>
        <location evidence="1">Cell membrane</location>
        <topology evidence="1">Multi-pass membrane protein</topology>
    </subcellularLocation>
</comment>
<evidence type="ECO:0000256" key="6">
    <source>
        <dbReference type="SAM" id="Phobius"/>
    </source>
</evidence>
<feature type="transmembrane region" description="Helical" evidence="6">
    <location>
        <begin position="157"/>
        <end position="178"/>
    </location>
</feature>
<evidence type="ECO:0000313" key="8">
    <source>
        <dbReference type="EMBL" id="AZU60434.1"/>
    </source>
</evidence>
<dbReference type="Gene3D" id="1.20.1250.20">
    <property type="entry name" value="MFS general substrate transporter like domains"/>
    <property type="match status" value="1"/>
</dbReference>
<feature type="transmembrane region" description="Helical" evidence="6">
    <location>
        <begin position="375"/>
        <end position="394"/>
    </location>
</feature>
<dbReference type="EMBL" id="CP022572">
    <property type="protein sequence ID" value="AZU60434.1"/>
    <property type="molecule type" value="Genomic_DNA"/>
</dbReference>
<keyword evidence="4 6" id="KW-1133">Transmembrane helix</keyword>
<feature type="transmembrane region" description="Helical" evidence="6">
    <location>
        <begin position="68"/>
        <end position="90"/>
    </location>
</feature>
<feature type="transmembrane region" description="Helical" evidence="6">
    <location>
        <begin position="97"/>
        <end position="115"/>
    </location>
</feature>
<dbReference type="PANTHER" id="PTHR23520:SF5">
    <property type="entry name" value="TRANSPORTER, PUTATIVE (AFU_ORTHOLOGUE AFUA_3G04000)-RELATED"/>
    <property type="match status" value="1"/>
</dbReference>
<keyword evidence="2" id="KW-0813">Transport</keyword>
<dbReference type="PANTHER" id="PTHR23520">
    <property type="entry name" value="TRANSPORTER, PUTATIVE (AFU_ORTHOLOGUE AFUA_3G04000)-RELATED"/>
    <property type="match status" value="1"/>
</dbReference>
<feature type="transmembrane region" description="Helical" evidence="6">
    <location>
        <begin position="335"/>
        <end position="354"/>
    </location>
</feature>
<evidence type="ECO:0000256" key="4">
    <source>
        <dbReference type="ARBA" id="ARBA00022989"/>
    </source>
</evidence>
<evidence type="ECO:0000256" key="2">
    <source>
        <dbReference type="ARBA" id="ARBA00022448"/>
    </source>
</evidence>
<evidence type="ECO:0000259" key="7">
    <source>
        <dbReference type="PROSITE" id="PS50850"/>
    </source>
</evidence>
<dbReference type="AlphaFoldDB" id="A0A3Q9QS81"/>
<dbReference type="InterPro" id="IPR011701">
    <property type="entry name" value="MFS"/>
</dbReference>
<feature type="transmembrane region" description="Helical" evidence="6">
    <location>
        <begin position="400"/>
        <end position="416"/>
    </location>
</feature>
<dbReference type="InterPro" id="IPR020846">
    <property type="entry name" value="MFS_dom"/>
</dbReference>
<dbReference type="PROSITE" id="PS50850">
    <property type="entry name" value="MFS"/>
    <property type="match status" value="1"/>
</dbReference>
<evidence type="ECO:0000313" key="9">
    <source>
        <dbReference type="Proteomes" id="UP000282892"/>
    </source>
</evidence>
<dbReference type="SUPFAM" id="SSF103473">
    <property type="entry name" value="MFS general substrate transporter"/>
    <property type="match status" value="1"/>
</dbReference>
<sequence length="443" mass="49171">MKMLVSRLIPIWPASLLGRLTFMLQTISLSPGVKRFLATESLYGLSIGMFTLILNLHLYELGISEKQIGFITSSGILVKGIFAITVGILAKKIGRKKLLVAGIGSVALGCTIFALSKSFMLFFLAQIIVSIGFTLVETTEIQLLFYYSRSKREETQAYSFMFAVFTAFTGVGTLLAGFLPKWLDSSGDGYQNTLLITSIVFILLVCARAVLLPSEQRKEAVPAQQNGEKNISTVMRKPSRDLWKKLLLFSVLAFLTGGAVSCLQPYLNLFVKFRFDFSNEAISILLAFNGFALFIGSVFSPFLIEKLGINKTFFCIYLVNIIFCFILFLNIPVYLFSALLVIRGGSFTMLTNLADSLSMSSFRDEERDQYAGMSLVFRSIGSALVAFGISNIIAGKNYTLPFLLTGLFLFAGYLYFSRVIKPKYLQSNRDSYSTGQKQIGNEV</sequence>